<feature type="region of interest" description="Disordered" evidence="1">
    <location>
        <begin position="383"/>
        <end position="541"/>
    </location>
</feature>
<evidence type="ECO:0000313" key="2">
    <source>
        <dbReference type="EMBL" id="KAG1369819.1"/>
    </source>
</evidence>
<feature type="compositionally biased region" description="Polar residues" evidence="1">
    <location>
        <begin position="470"/>
        <end position="484"/>
    </location>
</feature>
<gene>
    <name evidence="2" type="ORF">COCNU_15G001850</name>
</gene>
<organism evidence="2 3">
    <name type="scientific">Cocos nucifera</name>
    <name type="common">Coconut palm</name>
    <dbReference type="NCBI Taxonomy" id="13894"/>
    <lineage>
        <taxon>Eukaryota</taxon>
        <taxon>Viridiplantae</taxon>
        <taxon>Streptophyta</taxon>
        <taxon>Embryophyta</taxon>
        <taxon>Tracheophyta</taxon>
        <taxon>Spermatophyta</taxon>
        <taxon>Magnoliopsida</taxon>
        <taxon>Liliopsida</taxon>
        <taxon>Arecaceae</taxon>
        <taxon>Arecoideae</taxon>
        <taxon>Cocoseae</taxon>
        <taxon>Attaleinae</taxon>
        <taxon>Cocos</taxon>
    </lineage>
</organism>
<feature type="compositionally biased region" description="Basic and acidic residues" evidence="1">
    <location>
        <begin position="33"/>
        <end position="44"/>
    </location>
</feature>
<feature type="compositionally biased region" description="Basic and acidic residues" evidence="1">
    <location>
        <begin position="438"/>
        <end position="462"/>
    </location>
</feature>
<name>A0A8K0NCN6_COCNU</name>
<dbReference type="Proteomes" id="UP000797356">
    <property type="component" value="Chromosome 15"/>
</dbReference>
<reference evidence="2" key="1">
    <citation type="journal article" date="2017" name="Gigascience">
        <title>The genome draft of coconut (Cocos nucifera).</title>
        <authorList>
            <person name="Xiao Y."/>
            <person name="Xu P."/>
            <person name="Fan H."/>
            <person name="Baudouin L."/>
            <person name="Xia W."/>
            <person name="Bocs S."/>
            <person name="Xu J."/>
            <person name="Li Q."/>
            <person name="Guo A."/>
            <person name="Zhou L."/>
            <person name="Li J."/>
            <person name="Wu Y."/>
            <person name="Ma Z."/>
            <person name="Armero A."/>
            <person name="Issali A.E."/>
            <person name="Liu N."/>
            <person name="Peng M."/>
            <person name="Yang Y."/>
        </authorList>
    </citation>
    <scope>NUCLEOTIDE SEQUENCE</scope>
    <source>
        <tissue evidence="2">Spear leaf of Hainan Tall coconut</tissue>
    </source>
</reference>
<evidence type="ECO:0000256" key="1">
    <source>
        <dbReference type="SAM" id="MobiDB-lite"/>
    </source>
</evidence>
<sequence length="2134" mass="232726">MKRKELQALCKKHGLPANSTNLKMAESLASLLQKKEHKSEEIKPKGCLKGSGGSSGEDVGSERGVSKKVSFSLEEDKLEFDEVQRKSDGKYSPKKRRFGGRRSAIAFRPVKAIEQDEAAEVPARNTQSRSLAVAVMWSPGVEKKKGRKRLEAVCQNDEPPQAVKLLSPNKRNRRKAAIELSDDVPTTRTLRNRVVVVKGDEGLARDSKPRKAQIKGTAKEKNEASIVPLLQEATIAKEVENDEVLGGKSCPKHNGGAVSVEEIDAYNGSEMVPSCEETPLRRSKRIRKLDNNLEEDKKAKGDAVAQMIRLKNSTNGSLQVLVTAQNKSEKQVAEEAEMAPQIGKALKRSRHNVSKVNEESGLGTSFPACGEMKDECAAVAGKISKKRRKKAPDGRDLAPSVPGGDMLNDTGAEKVNSGKVCEHKEPPRRSTRSSSMHRILDHGTNDVGIVRKNEPMKQERNIRTRRRTMKSSAPSSETEISYQAQESQGESQRGSQPGEGPRRLRCKASEYSMPDHKISLPDGRNLLDDETNKRNKLRKQNKPEVEISLLVGGKSVDDETNREKNLQKQQRGQILGKPGSETSVLDCKTGVEAENLEEKESSEEPQMKFKHNAAKSDLCSDTVPVTLADEKQMYEKHAEIQTVGLQVMEAKFSGYTVMEDCSSSFRGATNHKDSNGGDEAAKITDELLSCNHPEVLSAAIIEGDSAVFFPNFKTPDMPAEVHDASKMASQVDSCLLVDTGDNQERTVQLSTIVAGCDLEDVLNQQNVCRNGMVNCGAAEDTMLNSESTCKESDDVKQSSETIAKPSDAHISEIAADEGKDNSTNFKLFINPGKVGFRSGESKFEENFKDEIMQSFPLSVCSDEARISYEDFPKGDSNVMQSGYSSNVMDSDSVEQIVKYRVLSPSKLVEVTCGINETVQEVKEKSKTSFDGYLHAEKEEQITIQVNSIISEEQEEALDIGLDKELSCFKVMEVRSEISDLLSERPVHSNVEAVVQVEVMRDSASQGNLNVDNNVAVLSLDDGCIYRKQDEVQDVLQVTDLKSSASTIVANNNENPVDAFQCENSNKRNEARGFGGVILSSTCPEDPSIVAATESSSWIDNEQPEPAKQENVYDAIGVGSHIDGPSPVHPIYGLDGNGKDLLSLQRDSRVKMRSGGLARNTMLNGQSDGAGCDVVSIRKSYLLDDTGTGEHLPDNQKDSKIEGETCGAVSSDIYSHDSAPGECEVLDKFREDLTEDNRSQLSSSFSCKVLPEQSNLELCEVELQETNETDACGCASDDKVAPSSESVFAQTILEKRDVDAGETIDLSNNQKITLHVHQVSTDSLTKIIDIDSESLGGLRDKHAVQKARLDILDGKVGDEGELNGSVGNKENTAPSNKFDEEVVHKPESAACKEMILSPEHVGSVEALRAGQGPLSYKQIVEGIDQKEASKILVRKFDWRDLEGNGACKDKDAEEKLDAKLNCINCNEVDDIVSAENAHSNGAGGTLISITPSIPEYTLEKSEHGLDNSGKLPITKRAYEVLSALKSEVDEASFIMRLLIGSKDLITLDDKEISPNDAVDQVGFTKIVCKNGALDEAKPYCINSSESLCSNSKNDKGVLTSQSNLKDHGDDNRIQYLKTSGLELDCGHSEDGDISGNRDWMGTSAGHLSCKSCKLDEEKMKATSSEGKFVSPNKAPIWRISSESKSKDVWDAPGANLIVLEDLFQMENDVSYVLNDNARAAFCGCRSDEEKFEHESKDSMDIMATDEDKAAGKREEMKAMPLLSDVLVQREFGGQADTVENNGGLHASLEAFGCENSYVVGTVSGSAFSEPVARMECQVSIQLDEQKMLFQEADIIDKCEGVKPVDFCHAVLTEGNASENYATDEHEDQEREETLDRVSPLIGGTGVDEKACSLGCTELTSATGETKIQHAAVSRSLLMVQGEAVLESCTESFQSPFISAESERRENTFADEVAGKTSIIEAAVEVVSAEESKSKEILSSAEGVSVLPDKTVRLNSSDFEIVNSRHTAVAEQSKHEENSEDFGMSMVETVGLFGLSQQSPVGFTGRTCADCSPAESEIGPKSDALEPEGSSRCSGLDQMEDVSWKLLNFRISSAKKACKTGFYNGTPMKLVENSRCHFVIDGSKVYELDTMLGMLS</sequence>
<feature type="region of interest" description="Disordered" evidence="1">
    <location>
        <begin position="791"/>
        <end position="810"/>
    </location>
</feature>
<feature type="compositionally biased region" description="Basic and acidic residues" evidence="1">
    <location>
        <begin position="513"/>
        <end position="533"/>
    </location>
</feature>
<keyword evidence="3" id="KW-1185">Reference proteome</keyword>
<reference evidence="2" key="2">
    <citation type="submission" date="2019-07" db="EMBL/GenBank/DDBJ databases">
        <authorList>
            <person name="Yang Y."/>
            <person name="Bocs S."/>
            <person name="Baudouin L."/>
        </authorList>
    </citation>
    <scope>NUCLEOTIDE SEQUENCE</scope>
    <source>
        <tissue evidence="2">Spear leaf of Hainan Tall coconut</tissue>
    </source>
</reference>
<accession>A0A8K0NCN6</accession>
<comment type="caution">
    <text evidence="2">The sequence shown here is derived from an EMBL/GenBank/DDBJ whole genome shotgun (WGS) entry which is preliminary data.</text>
</comment>
<dbReference type="OrthoDB" id="766944at2759"/>
<feature type="region of interest" description="Disordered" evidence="1">
    <location>
        <begin position="2052"/>
        <end position="2072"/>
    </location>
</feature>
<feature type="region of interest" description="Disordered" evidence="1">
    <location>
        <begin position="1"/>
        <end position="21"/>
    </location>
</feature>
<feature type="compositionally biased region" description="Low complexity" evidence="1">
    <location>
        <begin position="485"/>
        <end position="499"/>
    </location>
</feature>
<protein>
    <submittedName>
        <fullName evidence="2">Uncharacterized protein</fullName>
    </submittedName>
</protein>
<proteinExistence type="predicted"/>
<feature type="region of interest" description="Disordered" evidence="1">
    <location>
        <begin position="556"/>
        <end position="582"/>
    </location>
</feature>
<feature type="compositionally biased region" description="Basic and acidic residues" evidence="1">
    <location>
        <begin position="556"/>
        <end position="566"/>
    </location>
</feature>
<evidence type="ECO:0000313" key="3">
    <source>
        <dbReference type="Proteomes" id="UP000797356"/>
    </source>
</evidence>
<dbReference type="EMBL" id="CM017886">
    <property type="protein sequence ID" value="KAG1369819.1"/>
    <property type="molecule type" value="Genomic_DNA"/>
</dbReference>
<feature type="region of interest" description="Disordered" evidence="1">
    <location>
        <begin position="33"/>
        <end position="66"/>
    </location>
</feature>